<keyword evidence="2" id="KW-1133">Transmembrane helix</keyword>
<dbReference type="Proteomes" id="UP000223709">
    <property type="component" value="Chromosome"/>
</dbReference>
<evidence type="ECO:0000256" key="2">
    <source>
        <dbReference type="SAM" id="Phobius"/>
    </source>
</evidence>
<proteinExistence type="predicted"/>
<protein>
    <recommendedName>
        <fullName evidence="5">Bypass of forespore C C-terminal domain-containing protein</fullName>
    </recommendedName>
</protein>
<feature type="transmembrane region" description="Helical" evidence="2">
    <location>
        <begin position="33"/>
        <end position="55"/>
    </location>
</feature>
<evidence type="ECO:0000313" key="4">
    <source>
        <dbReference type="Proteomes" id="UP000223709"/>
    </source>
</evidence>
<keyword evidence="2" id="KW-0812">Transmembrane</keyword>
<sequence length="158" mass="16929">MKIVHFCLRGSVFAHTTAGKTRWKGVIFSMRKVVLCLFYALCAFAIAFSLFWMALPRLALPSPAPGADSAAETPVPSEPSLAAQTLPDTGQPTQYLLRDEGGMVAVYACGPDGSPTRLARQTDIYVNLLPENDALRVKQGMTVTGDAALQEVLEDLGG</sequence>
<gene>
    <name evidence="3" type="ORF">CRH10_02110</name>
</gene>
<evidence type="ECO:0008006" key="5">
    <source>
        <dbReference type="Google" id="ProtNLM"/>
    </source>
</evidence>
<evidence type="ECO:0000256" key="1">
    <source>
        <dbReference type="SAM" id="MobiDB-lite"/>
    </source>
</evidence>
<reference evidence="3 4" key="1">
    <citation type="submission" date="2017-10" db="EMBL/GenBank/DDBJ databases">
        <title>Complete Genome Sequence of Faecalibacterium prausnitzii isolated from the gut of healthy adult Indian.</title>
        <authorList>
            <person name="Bag S."/>
            <person name="Ghosh T.S."/>
            <person name="Das B."/>
        </authorList>
    </citation>
    <scope>NUCLEOTIDE SEQUENCE [LARGE SCALE GENOMIC DNA]</scope>
    <source>
        <strain evidence="3 4">Indica</strain>
    </source>
</reference>
<dbReference type="EMBL" id="CP023819">
    <property type="protein sequence ID" value="ATL89189.1"/>
    <property type="molecule type" value="Genomic_DNA"/>
</dbReference>
<dbReference type="AlphaFoldDB" id="A0A291T7T8"/>
<name>A0A291T7T8_9FIRM</name>
<keyword evidence="2" id="KW-0472">Membrane</keyword>
<feature type="region of interest" description="Disordered" evidence="1">
    <location>
        <begin position="66"/>
        <end position="89"/>
    </location>
</feature>
<evidence type="ECO:0000313" key="3">
    <source>
        <dbReference type="EMBL" id="ATL89189.1"/>
    </source>
</evidence>
<accession>A0A291T7T8</accession>
<organism evidence="3 4">
    <name type="scientific">Faecalibacterium prausnitzii</name>
    <dbReference type="NCBI Taxonomy" id="853"/>
    <lineage>
        <taxon>Bacteria</taxon>
        <taxon>Bacillati</taxon>
        <taxon>Bacillota</taxon>
        <taxon>Clostridia</taxon>
        <taxon>Eubacteriales</taxon>
        <taxon>Oscillospiraceae</taxon>
        <taxon>Faecalibacterium</taxon>
    </lineage>
</organism>